<dbReference type="HOGENOM" id="CLU_026228_5_1_9"/>
<comment type="similarity">
    <text evidence="3 10">Belongs to the PstS family.</text>
</comment>
<dbReference type="STRING" id="574087.Acear_0862"/>
<keyword evidence="6 10" id="KW-0592">Phosphate transport</keyword>
<evidence type="ECO:0000313" key="12">
    <source>
        <dbReference type="EMBL" id="ADL12396.1"/>
    </source>
</evidence>
<evidence type="ECO:0000256" key="7">
    <source>
        <dbReference type="ARBA" id="ARBA00022729"/>
    </source>
</evidence>
<accession>D9QVY7</accession>
<dbReference type="SUPFAM" id="SSF53850">
    <property type="entry name" value="Periplasmic binding protein-like II"/>
    <property type="match status" value="1"/>
</dbReference>
<gene>
    <name evidence="12" type="ordered locus">Acear_0862</name>
</gene>
<proteinExistence type="inferred from homology"/>
<dbReference type="Gene3D" id="3.40.190.10">
    <property type="entry name" value="Periplasmic binding protein-like II"/>
    <property type="match status" value="2"/>
</dbReference>
<dbReference type="GO" id="GO:0006817">
    <property type="term" value="P:phosphate ion transport"/>
    <property type="evidence" value="ECO:0007669"/>
    <property type="project" value="UniProtKB-UniRule"/>
</dbReference>
<comment type="subcellular location">
    <subcellularLocation>
        <location evidence="2 10">Cell membrane</location>
        <topology evidence="2 10">Lipid-anchor</topology>
    </subcellularLocation>
</comment>
<dbReference type="Proteomes" id="UP000001661">
    <property type="component" value="Chromosome"/>
</dbReference>
<evidence type="ECO:0000313" key="13">
    <source>
        <dbReference type="Proteomes" id="UP000001661"/>
    </source>
</evidence>
<dbReference type="KEGG" id="aar:Acear_0862"/>
<dbReference type="Pfam" id="PF12849">
    <property type="entry name" value="PBP_like_2"/>
    <property type="match status" value="1"/>
</dbReference>
<comment type="function">
    <text evidence="10">Involved in the system for phosphate transport across the cytoplasmic membrane.</text>
</comment>
<evidence type="ECO:0000256" key="10">
    <source>
        <dbReference type="RuleBase" id="RU367119"/>
    </source>
</evidence>
<evidence type="ECO:0000256" key="4">
    <source>
        <dbReference type="ARBA" id="ARBA00011529"/>
    </source>
</evidence>
<dbReference type="InterPro" id="IPR024370">
    <property type="entry name" value="PBP_domain"/>
</dbReference>
<feature type="domain" description="PBP" evidence="11">
    <location>
        <begin position="31"/>
        <end position="279"/>
    </location>
</feature>
<sequence length="306" mass="32983">MKKLFNKKLVVLVSLVALVGIVAVGCGGNQQSQGDYVQVKGSDTMVNMVQVLSEKYMGEKEDASISVTGGGSGTGIAALINDKVDIANASRIMKDEEIQQAKDNGVEPKRFVIGMDGLAVVVNGENSIKDLTVEEIGKIFRGDITNWKEIGGPDKEISLYGRQSNSGTFVYFKDNVLESDYSADMKRMNGNAQIVEAIKEDKAGIGYVGIGYVVKDGEVIDGLNVLNVAKDADAKAASPLKPENVKTGAYPLARPLNQYTNGKPTGAILDFIKYELSEEGQKIAVEEGFYPVSPEFKKINQKNLTD</sequence>
<dbReference type="PANTHER" id="PTHR30570:SF1">
    <property type="entry name" value="PHOSPHATE-BINDING PROTEIN PSTS"/>
    <property type="match status" value="1"/>
</dbReference>
<dbReference type="CDD" id="cd13566">
    <property type="entry name" value="PBP2_phosphate"/>
    <property type="match status" value="1"/>
</dbReference>
<evidence type="ECO:0000256" key="5">
    <source>
        <dbReference type="ARBA" id="ARBA00022448"/>
    </source>
</evidence>
<reference evidence="12 13" key="1">
    <citation type="journal article" date="2010" name="Stand. Genomic Sci.">
        <title>Complete genome sequence of Acetohalobium arabaticum type strain (Z-7288).</title>
        <authorList>
            <person name="Sikorski J."/>
            <person name="Lapidus A."/>
            <person name="Chertkov O."/>
            <person name="Lucas S."/>
            <person name="Copeland A."/>
            <person name="Glavina Del Rio T."/>
            <person name="Nolan M."/>
            <person name="Tice H."/>
            <person name="Cheng J.F."/>
            <person name="Han C."/>
            <person name="Brambilla E."/>
            <person name="Pitluck S."/>
            <person name="Liolios K."/>
            <person name="Ivanova N."/>
            <person name="Mavromatis K."/>
            <person name="Mikhailova N."/>
            <person name="Pati A."/>
            <person name="Bruce D."/>
            <person name="Detter C."/>
            <person name="Tapia R."/>
            <person name="Goodwin L."/>
            <person name="Chen A."/>
            <person name="Palaniappan K."/>
            <person name="Land M."/>
            <person name="Hauser L."/>
            <person name="Chang Y.J."/>
            <person name="Jeffries C.D."/>
            <person name="Rohde M."/>
            <person name="Goker M."/>
            <person name="Spring S."/>
            <person name="Woyke T."/>
            <person name="Bristow J."/>
            <person name="Eisen J.A."/>
            <person name="Markowitz V."/>
            <person name="Hugenholtz P."/>
            <person name="Kyrpides N.C."/>
            <person name="Klenk H.P."/>
        </authorList>
    </citation>
    <scope>NUCLEOTIDE SEQUENCE [LARGE SCALE GENOMIC DNA]</scope>
    <source>
        <strain evidence="13">ATCC 49924 / DSM 5501 / Z-7288</strain>
    </source>
</reference>
<dbReference type="RefSeq" id="WP_013277842.1">
    <property type="nucleotide sequence ID" value="NC_014378.1"/>
</dbReference>
<evidence type="ECO:0000259" key="11">
    <source>
        <dbReference type="Pfam" id="PF12849"/>
    </source>
</evidence>
<evidence type="ECO:0000256" key="6">
    <source>
        <dbReference type="ARBA" id="ARBA00022592"/>
    </source>
</evidence>
<dbReference type="InterPro" id="IPR050811">
    <property type="entry name" value="Phosphate_ABC_transporter"/>
</dbReference>
<protein>
    <recommendedName>
        <fullName evidence="10">Phosphate-binding protein</fullName>
    </recommendedName>
</protein>
<name>D9QVY7_ACEAZ</name>
<dbReference type="OrthoDB" id="9790048at2"/>
<evidence type="ECO:0000256" key="3">
    <source>
        <dbReference type="ARBA" id="ARBA00008725"/>
    </source>
</evidence>
<dbReference type="eggNOG" id="COG0226">
    <property type="taxonomic scope" value="Bacteria"/>
</dbReference>
<keyword evidence="13" id="KW-1185">Reference proteome</keyword>
<feature type="signal peptide" evidence="10">
    <location>
        <begin position="1"/>
        <end position="19"/>
    </location>
</feature>
<keyword evidence="10" id="KW-1003">Cell membrane</keyword>
<keyword evidence="10" id="KW-0472">Membrane</keyword>
<keyword evidence="5 10" id="KW-0813">Transport</keyword>
<dbReference type="GO" id="GO:0005886">
    <property type="term" value="C:plasma membrane"/>
    <property type="evidence" value="ECO:0007669"/>
    <property type="project" value="UniProtKB-SubCell"/>
</dbReference>
<feature type="chain" id="PRO_5039758084" description="Phosphate-binding protein" evidence="10">
    <location>
        <begin position="20"/>
        <end position="306"/>
    </location>
</feature>
<dbReference type="NCBIfam" id="TIGR02136">
    <property type="entry name" value="ptsS_2"/>
    <property type="match status" value="1"/>
</dbReference>
<dbReference type="GO" id="GO:0042301">
    <property type="term" value="F:phosphate ion binding"/>
    <property type="evidence" value="ECO:0007669"/>
    <property type="project" value="UniProtKB-UniRule"/>
</dbReference>
<dbReference type="PANTHER" id="PTHR30570">
    <property type="entry name" value="PERIPLASMIC PHOSPHATE BINDING COMPONENT OF PHOSPHATE ABC TRANSPORTER"/>
    <property type="match status" value="1"/>
</dbReference>
<evidence type="ECO:0000256" key="2">
    <source>
        <dbReference type="ARBA" id="ARBA00004193"/>
    </source>
</evidence>
<evidence type="ECO:0000256" key="1">
    <source>
        <dbReference type="ARBA" id="ARBA00002841"/>
    </source>
</evidence>
<keyword evidence="7 10" id="KW-0732">Signal</keyword>
<comment type="function">
    <text evidence="1">Part of the ABC transporter complex PstSACB involved in phosphate import.</text>
</comment>
<comment type="subunit">
    <text evidence="4 10">The complex is composed of two ATP-binding proteins (PstB), two transmembrane proteins (PstC and PstA) and a solute-binding protein (PstS).</text>
</comment>
<evidence type="ECO:0000256" key="9">
    <source>
        <dbReference type="ARBA" id="ARBA00023288"/>
    </source>
</evidence>
<dbReference type="AlphaFoldDB" id="D9QVY7"/>
<dbReference type="InterPro" id="IPR011862">
    <property type="entry name" value="Phos-bd"/>
</dbReference>
<organism evidence="12 13">
    <name type="scientific">Acetohalobium arabaticum (strain ATCC 49924 / DSM 5501 / Z-7288)</name>
    <dbReference type="NCBI Taxonomy" id="574087"/>
    <lineage>
        <taxon>Bacteria</taxon>
        <taxon>Bacillati</taxon>
        <taxon>Bacillota</taxon>
        <taxon>Clostridia</taxon>
        <taxon>Halanaerobiales</taxon>
        <taxon>Halobacteroidaceae</taxon>
        <taxon>Acetohalobium</taxon>
    </lineage>
</organism>
<keyword evidence="8 10" id="KW-0564">Palmitate</keyword>
<keyword evidence="9 10" id="KW-0449">Lipoprotein</keyword>
<dbReference type="PROSITE" id="PS51257">
    <property type="entry name" value="PROKAR_LIPOPROTEIN"/>
    <property type="match status" value="1"/>
</dbReference>
<dbReference type="EMBL" id="CP002105">
    <property type="protein sequence ID" value="ADL12396.1"/>
    <property type="molecule type" value="Genomic_DNA"/>
</dbReference>
<evidence type="ECO:0000256" key="8">
    <source>
        <dbReference type="ARBA" id="ARBA00023139"/>
    </source>
</evidence>